<evidence type="ECO:0000256" key="1">
    <source>
        <dbReference type="SAM" id="MobiDB-lite"/>
    </source>
</evidence>
<dbReference type="Proteomes" id="UP000233837">
    <property type="component" value="Unassembled WGS sequence"/>
</dbReference>
<feature type="region of interest" description="Disordered" evidence="1">
    <location>
        <begin position="79"/>
        <end position="100"/>
    </location>
</feature>
<name>A0A2I0XCT6_9ASPA</name>
<feature type="region of interest" description="Disordered" evidence="1">
    <location>
        <begin position="1"/>
        <end position="29"/>
    </location>
</feature>
<accession>A0A2I0XCT6</accession>
<dbReference type="AlphaFoldDB" id="A0A2I0XCT6"/>
<keyword evidence="3" id="KW-1185">Reference proteome</keyword>
<reference evidence="2 3" key="1">
    <citation type="journal article" date="2016" name="Sci. Rep.">
        <title>The Dendrobium catenatum Lindl. genome sequence provides insights into polysaccharide synthase, floral development and adaptive evolution.</title>
        <authorList>
            <person name="Zhang G.Q."/>
            <person name="Xu Q."/>
            <person name="Bian C."/>
            <person name="Tsai W.C."/>
            <person name="Yeh C.M."/>
            <person name="Liu K.W."/>
            <person name="Yoshida K."/>
            <person name="Zhang L.S."/>
            <person name="Chang S.B."/>
            <person name="Chen F."/>
            <person name="Shi Y."/>
            <person name="Su Y.Y."/>
            <person name="Zhang Y.Q."/>
            <person name="Chen L.J."/>
            <person name="Yin Y."/>
            <person name="Lin M."/>
            <person name="Huang H."/>
            <person name="Deng H."/>
            <person name="Wang Z.W."/>
            <person name="Zhu S.L."/>
            <person name="Zhao X."/>
            <person name="Deng C."/>
            <person name="Niu S.C."/>
            <person name="Huang J."/>
            <person name="Wang M."/>
            <person name="Liu G.H."/>
            <person name="Yang H.J."/>
            <person name="Xiao X.J."/>
            <person name="Hsiao Y.Y."/>
            <person name="Wu W.L."/>
            <person name="Chen Y.Y."/>
            <person name="Mitsuda N."/>
            <person name="Ohme-Takagi M."/>
            <person name="Luo Y.B."/>
            <person name="Van de Peer Y."/>
            <person name="Liu Z.J."/>
        </authorList>
    </citation>
    <scope>NUCLEOTIDE SEQUENCE [LARGE SCALE GENOMIC DNA]</scope>
    <source>
        <tissue evidence="2">The whole plant</tissue>
    </source>
</reference>
<protein>
    <submittedName>
        <fullName evidence="2">Uncharacterized protein</fullName>
    </submittedName>
</protein>
<proteinExistence type="predicted"/>
<evidence type="ECO:0000313" key="2">
    <source>
        <dbReference type="EMBL" id="PKU85713.1"/>
    </source>
</evidence>
<sequence length="100" mass="12128">MASFMEENDHGNPDVPLSLDRWIPTEGDSTDPLQDRLYKLQYRMFLCDQKFEKWKTYLQRQFEKEQEDILKKLKNWMHRLRSSPPQKKSKANSLGDEFFK</sequence>
<evidence type="ECO:0000313" key="3">
    <source>
        <dbReference type="Proteomes" id="UP000233837"/>
    </source>
</evidence>
<organism evidence="2 3">
    <name type="scientific">Dendrobium catenatum</name>
    <dbReference type="NCBI Taxonomy" id="906689"/>
    <lineage>
        <taxon>Eukaryota</taxon>
        <taxon>Viridiplantae</taxon>
        <taxon>Streptophyta</taxon>
        <taxon>Embryophyta</taxon>
        <taxon>Tracheophyta</taxon>
        <taxon>Spermatophyta</taxon>
        <taxon>Magnoliopsida</taxon>
        <taxon>Liliopsida</taxon>
        <taxon>Asparagales</taxon>
        <taxon>Orchidaceae</taxon>
        <taxon>Epidendroideae</taxon>
        <taxon>Malaxideae</taxon>
        <taxon>Dendrobiinae</taxon>
        <taxon>Dendrobium</taxon>
    </lineage>
</organism>
<dbReference type="EMBL" id="KZ501977">
    <property type="protein sequence ID" value="PKU85713.1"/>
    <property type="molecule type" value="Genomic_DNA"/>
</dbReference>
<reference evidence="2 3" key="2">
    <citation type="journal article" date="2017" name="Nature">
        <title>The Apostasia genome and the evolution of orchids.</title>
        <authorList>
            <person name="Zhang G.Q."/>
            <person name="Liu K.W."/>
            <person name="Li Z."/>
            <person name="Lohaus R."/>
            <person name="Hsiao Y.Y."/>
            <person name="Niu S.C."/>
            <person name="Wang J.Y."/>
            <person name="Lin Y.C."/>
            <person name="Xu Q."/>
            <person name="Chen L.J."/>
            <person name="Yoshida K."/>
            <person name="Fujiwara S."/>
            <person name="Wang Z.W."/>
            <person name="Zhang Y.Q."/>
            <person name="Mitsuda N."/>
            <person name="Wang M."/>
            <person name="Liu G.H."/>
            <person name="Pecoraro L."/>
            <person name="Huang H.X."/>
            <person name="Xiao X.J."/>
            <person name="Lin M."/>
            <person name="Wu X.Y."/>
            <person name="Wu W.L."/>
            <person name="Chen Y.Y."/>
            <person name="Chang S.B."/>
            <person name="Sakamoto S."/>
            <person name="Ohme-Takagi M."/>
            <person name="Yagi M."/>
            <person name="Zeng S.J."/>
            <person name="Shen C.Y."/>
            <person name="Yeh C.M."/>
            <person name="Luo Y.B."/>
            <person name="Tsai W.C."/>
            <person name="Van de Peer Y."/>
            <person name="Liu Z.J."/>
        </authorList>
    </citation>
    <scope>NUCLEOTIDE SEQUENCE [LARGE SCALE GENOMIC DNA]</scope>
    <source>
        <tissue evidence="2">The whole plant</tissue>
    </source>
</reference>
<gene>
    <name evidence="2" type="ORF">MA16_Dca003454</name>
</gene>